<organism evidence="3 4">
    <name type="scientific">Bipolaris oryzae ATCC 44560</name>
    <dbReference type="NCBI Taxonomy" id="930090"/>
    <lineage>
        <taxon>Eukaryota</taxon>
        <taxon>Fungi</taxon>
        <taxon>Dikarya</taxon>
        <taxon>Ascomycota</taxon>
        <taxon>Pezizomycotina</taxon>
        <taxon>Dothideomycetes</taxon>
        <taxon>Pleosporomycetidae</taxon>
        <taxon>Pleosporales</taxon>
        <taxon>Pleosporineae</taxon>
        <taxon>Pleosporaceae</taxon>
        <taxon>Bipolaris</taxon>
    </lineage>
</organism>
<dbReference type="SUPFAM" id="SSF55418">
    <property type="entry name" value="eIF4e-like"/>
    <property type="match status" value="1"/>
</dbReference>
<comment type="similarity">
    <text evidence="1">Belongs to the UPF0696 family.</text>
</comment>
<keyword evidence="4" id="KW-1185">Reference proteome</keyword>
<dbReference type="RefSeq" id="XP_007685491.1">
    <property type="nucleotide sequence ID" value="XM_007687301.1"/>
</dbReference>
<dbReference type="Gene3D" id="3.30.760.10">
    <property type="entry name" value="RNA Cap, Translation Initiation Factor Eif4e"/>
    <property type="match status" value="1"/>
</dbReference>
<gene>
    <name evidence="3" type="ORF">COCMIDRAFT_34503</name>
</gene>
<sequence length="373" mass="42283">MEEEYMVSGDGWISDDSSFYGTEEEQQHQRRRCAKYDVKSLWRARSNDINVITMNARAQLLAKPTSNNSAAPSKRGEWGTSPVTQDQTCKKPSSYHKDLAQEHLLTSNKRKQESSSEQSSKPELFNRLQGQLDAWQLGESVDDFIRRLPPLTTPISKCPWIWAENPHRNPHDKPPYPNVADFTNRGMQLLHESLESRHKIHELGATQPKGSVTKKLSQESDSLQACIASIAKDTHVLSGKWMLFPKSVDVTRVWKQIVAGVIENRLGSGCKVATDDGKEERLICVYTKDFQDTQDVLRVLRELENMGLLSAGRPIYYKPDAYTYLDLRRENAAEYGLQASLYNSRSMLANSKGTKLSPRTQKKRGILDGYFGS</sequence>
<feature type="region of interest" description="Disordered" evidence="2">
    <location>
        <begin position="63"/>
        <end position="95"/>
    </location>
</feature>
<evidence type="ECO:0008006" key="5">
    <source>
        <dbReference type="Google" id="ProtNLM"/>
    </source>
</evidence>
<dbReference type="Pfam" id="PF08939">
    <property type="entry name" value="Bles03"/>
    <property type="match status" value="1"/>
</dbReference>
<protein>
    <recommendedName>
        <fullName evidence="5">DUF1917-domain-containing protein</fullName>
    </recommendedName>
</protein>
<name>W6ZVW1_COCMI</name>
<evidence type="ECO:0000256" key="2">
    <source>
        <dbReference type="SAM" id="MobiDB-lite"/>
    </source>
</evidence>
<dbReference type="OrthoDB" id="10067381at2759"/>
<dbReference type="InterPro" id="IPR015034">
    <property type="entry name" value="Bles03"/>
</dbReference>
<dbReference type="InterPro" id="IPR023398">
    <property type="entry name" value="TIF_eIF4e-like"/>
</dbReference>
<dbReference type="eggNOG" id="ENOG502SG47">
    <property type="taxonomic scope" value="Eukaryota"/>
</dbReference>
<proteinExistence type="inferred from homology"/>
<dbReference type="PANTHER" id="PTHR31977">
    <property type="entry name" value="UPF0696 PROTEIN C11ORF68"/>
    <property type="match status" value="1"/>
</dbReference>
<reference evidence="3 4" key="1">
    <citation type="journal article" date="2013" name="PLoS Genet.">
        <title>Comparative genome structure, secondary metabolite, and effector coding capacity across Cochliobolus pathogens.</title>
        <authorList>
            <person name="Condon B.J."/>
            <person name="Leng Y."/>
            <person name="Wu D."/>
            <person name="Bushley K.E."/>
            <person name="Ohm R.A."/>
            <person name="Otillar R."/>
            <person name="Martin J."/>
            <person name="Schackwitz W."/>
            <person name="Grimwood J."/>
            <person name="MohdZainudin N."/>
            <person name="Xue C."/>
            <person name="Wang R."/>
            <person name="Manning V.A."/>
            <person name="Dhillon B."/>
            <person name="Tu Z.J."/>
            <person name="Steffenson B.J."/>
            <person name="Salamov A."/>
            <person name="Sun H."/>
            <person name="Lowry S."/>
            <person name="LaButti K."/>
            <person name="Han J."/>
            <person name="Copeland A."/>
            <person name="Lindquist E."/>
            <person name="Barry K."/>
            <person name="Schmutz J."/>
            <person name="Baker S.E."/>
            <person name="Ciuffetti L.M."/>
            <person name="Grigoriev I.V."/>
            <person name="Zhong S."/>
            <person name="Turgeon B.G."/>
        </authorList>
    </citation>
    <scope>NUCLEOTIDE SEQUENCE [LARGE SCALE GENOMIC DNA]</scope>
    <source>
        <strain evidence="3 4">ATCC 44560</strain>
    </source>
</reference>
<dbReference type="HOGENOM" id="CLU_051869_0_2_1"/>
<evidence type="ECO:0000256" key="1">
    <source>
        <dbReference type="ARBA" id="ARBA00010568"/>
    </source>
</evidence>
<dbReference type="EMBL" id="KI963946">
    <property type="protein sequence ID" value="EUC47936.1"/>
    <property type="molecule type" value="Genomic_DNA"/>
</dbReference>
<dbReference type="PANTHER" id="PTHR31977:SF1">
    <property type="entry name" value="UPF0696 PROTEIN C11ORF68"/>
    <property type="match status" value="1"/>
</dbReference>
<dbReference type="AlphaFoldDB" id="W6ZVW1"/>
<feature type="compositionally biased region" description="Polar residues" evidence="2">
    <location>
        <begin position="81"/>
        <end position="91"/>
    </location>
</feature>
<dbReference type="GeneID" id="19122570"/>
<dbReference type="Proteomes" id="UP000054032">
    <property type="component" value="Unassembled WGS sequence"/>
</dbReference>
<evidence type="ECO:0000313" key="3">
    <source>
        <dbReference type="EMBL" id="EUC47936.1"/>
    </source>
</evidence>
<accession>W6ZVW1</accession>
<dbReference type="KEGG" id="bor:COCMIDRAFT_34503"/>
<evidence type="ECO:0000313" key="4">
    <source>
        <dbReference type="Proteomes" id="UP000054032"/>
    </source>
</evidence>